<dbReference type="PANTHER" id="PTHR11082:SF31">
    <property type="entry name" value="TRNA-DIHYDROURIDINE(20A_20B) SYNTHASE [NAD(P)+]-LIKE"/>
    <property type="match status" value="1"/>
</dbReference>
<dbReference type="PROSITE" id="PS01136">
    <property type="entry name" value="UPF0034"/>
    <property type="match status" value="1"/>
</dbReference>
<dbReference type="OrthoDB" id="9977870at2759"/>
<reference evidence="9" key="1">
    <citation type="submission" date="2019-11" db="EMBL/GenBank/DDBJ databases">
        <title>Leishmania tarentolae CDS.</title>
        <authorList>
            <person name="Goto Y."/>
            <person name="Yamagishi J."/>
        </authorList>
    </citation>
    <scope>NUCLEOTIDE SEQUENCE [LARGE SCALE GENOMIC DNA]</scope>
    <source>
        <strain evidence="9">Parrot Tar II</strain>
    </source>
</reference>
<keyword evidence="7" id="KW-1133">Transmembrane helix</keyword>
<keyword evidence="2" id="KW-0285">Flavoprotein</keyword>
<evidence type="ECO:0000313" key="10">
    <source>
        <dbReference type="Proteomes" id="UP000419144"/>
    </source>
</evidence>
<evidence type="ECO:0000259" key="8">
    <source>
        <dbReference type="Pfam" id="PF01207"/>
    </source>
</evidence>
<name>A0A640KXB3_LEITA</name>
<accession>A0A640KXB3</accession>
<organism evidence="9 10">
    <name type="scientific">Leishmania tarentolae</name>
    <name type="common">Sauroleishmania tarentolae</name>
    <dbReference type="NCBI Taxonomy" id="5689"/>
    <lineage>
        <taxon>Eukaryota</taxon>
        <taxon>Discoba</taxon>
        <taxon>Euglenozoa</taxon>
        <taxon>Kinetoplastea</taxon>
        <taxon>Metakinetoplastina</taxon>
        <taxon>Trypanosomatida</taxon>
        <taxon>Trypanosomatidae</taxon>
        <taxon>Leishmaniinae</taxon>
        <taxon>Leishmania</taxon>
        <taxon>lizard Leishmania</taxon>
    </lineage>
</organism>
<keyword evidence="3" id="KW-0288">FMN</keyword>
<keyword evidence="5" id="KW-0560">Oxidoreductase</keyword>
<protein>
    <recommendedName>
        <fullName evidence="8">DUS-like FMN-binding domain-containing protein</fullName>
    </recommendedName>
</protein>
<feature type="compositionally biased region" description="Basic and acidic residues" evidence="6">
    <location>
        <begin position="1"/>
        <end position="11"/>
    </location>
</feature>
<keyword evidence="10" id="KW-1185">Reference proteome</keyword>
<keyword evidence="4" id="KW-0819">tRNA processing</keyword>
<sequence>MCQQKTQERRNTIGSPSTSSCTHRFVCSCAPVSVRTSCSPPLRLPTCARTRMLRQCRCLIYIYIYTYMEWESFFFFWSFLSLSLTHTSWTSPCAFRTALLRSRLTTNAQSMSDYWAPYERAWAQDLHRPRNVCLPALISEANRAVSDALVNLSCEYDATISCQSHHVSTELHNTSTEEKDGIVSHPSTCGPPNPSEKVGQCRQRGVESADNNTSHDWWKLYCSLCFIQAPMVRCSRPAFRQVCRAWGVRISYTHMLIAESFVKSPHARHAEFSRYEGEDRLVVQLAAKSGPAAAQAALLLRPYCDGIDLNCGCPQRWAIKEGIGAALLDQPEQVADMVRSIRNAMQDGNTAQTMVGNGGAPSSCASTVPPFLPCVVKMRIGEDLRRSVDFARQCEAAGVSWLTVHGRTPACHSSAAVQFEAVKLIRENLSVPVVLNGGVTDVSTAMEAALRTGCGGLMSGNGLLDNPAMFYCGTSSEAMGKEMSFVANRWGCPHQICDPVSPPAAMAASGIPSEAFSPVRPVSFLWAPERSNSDAVLLRYTVPDMWQATVTPREVISDFMRAAIRTDLMVPTTVQQVLRMARMYVSPAERNHLALLRSNLSVLNALQEIGLYVEGGRIACE</sequence>
<gene>
    <name evidence="9" type="ORF">LtaPh_3413300</name>
</gene>
<keyword evidence="7" id="KW-0472">Membrane</keyword>
<dbReference type="SUPFAM" id="SSF51395">
    <property type="entry name" value="FMN-linked oxidoreductases"/>
    <property type="match status" value="1"/>
</dbReference>
<feature type="compositionally biased region" description="Polar residues" evidence="6">
    <location>
        <begin position="12"/>
        <end position="21"/>
    </location>
</feature>
<evidence type="ECO:0000256" key="7">
    <source>
        <dbReference type="SAM" id="Phobius"/>
    </source>
</evidence>
<comment type="caution">
    <text evidence="9">The sequence shown here is derived from an EMBL/GenBank/DDBJ whole genome shotgun (WGS) entry which is preliminary data.</text>
</comment>
<dbReference type="GO" id="GO:0005737">
    <property type="term" value="C:cytoplasm"/>
    <property type="evidence" value="ECO:0007669"/>
    <property type="project" value="UniProtKB-ARBA"/>
</dbReference>
<evidence type="ECO:0000256" key="3">
    <source>
        <dbReference type="ARBA" id="ARBA00022643"/>
    </source>
</evidence>
<dbReference type="InterPro" id="IPR013785">
    <property type="entry name" value="Aldolase_TIM"/>
</dbReference>
<dbReference type="GO" id="GO:0017150">
    <property type="term" value="F:tRNA dihydrouridine synthase activity"/>
    <property type="evidence" value="ECO:0007669"/>
    <property type="project" value="InterPro"/>
</dbReference>
<evidence type="ECO:0000256" key="2">
    <source>
        <dbReference type="ARBA" id="ARBA00022630"/>
    </source>
</evidence>
<feature type="region of interest" description="Disordered" evidence="6">
    <location>
        <begin position="176"/>
        <end position="199"/>
    </location>
</feature>
<evidence type="ECO:0000256" key="1">
    <source>
        <dbReference type="ARBA" id="ARBA00001917"/>
    </source>
</evidence>
<proteinExistence type="predicted"/>
<dbReference type="PROSITE" id="PS51257">
    <property type="entry name" value="PROKAR_LIPOPROTEIN"/>
    <property type="match status" value="1"/>
</dbReference>
<comment type="cofactor">
    <cofactor evidence="1">
        <name>FMN</name>
        <dbReference type="ChEBI" id="CHEBI:58210"/>
    </cofactor>
</comment>
<feature type="region of interest" description="Disordered" evidence="6">
    <location>
        <begin position="1"/>
        <end position="21"/>
    </location>
</feature>
<feature type="domain" description="DUS-like FMN-binding" evidence="8">
    <location>
        <begin position="228"/>
        <end position="472"/>
    </location>
</feature>
<dbReference type="EMBL" id="BLBS01000054">
    <property type="protein sequence ID" value="GET92207.1"/>
    <property type="molecule type" value="Genomic_DNA"/>
</dbReference>
<dbReference type="InterPro" id="IPR018517">
    <property type="entry name" value="tRNA_hU_synthase_CS"/>
</dbReference>
<dbReference type="VEuPathDB" id="TriTrypDB:LtaPh_3413300"/>
<evidence type="ECO:0000256" key="6">
    <source>
        <dbReference type="SAM" id="MobiDB-lite"/>
    </source>
</evidence>
<evidence type="ECO:0000313" key="9">
    <source>
        <dbReference type="EMBL" id="GET92207.1"/>
    </source>
</evidence>
<dbReference type="Gene3D" id="3.20.20.70">
    <property type="entry name" value="Aldolase class I"/>
    <property type="match status" value="1"/>
</dbReference>
<dbReference type="Pfam" id="PF01207">
    <property type="entry name" value="Dus"/>
    <property type="match status" value="1"/>
</dbReference>
<dbReference type="PANTHER" id="PTHR11082">
    <property type="entry name" value="TRNA-DIHYDROURIDINE SYNTHASE"/>
    <property type="match status" value="1"/>
</dbReference>
<feature type="transmembrane region" description="Helical" evidence="7">
    <location>
        <begin position="58"/>
        <end position="80"/>
    </location>
</feature>
<dbReference type="FunFam" id="3.20.20.70:FF:000221">
    <property type="entry name" value="tRNA-dihydrouridine synthase"/>
    <property type="match status" value="1"/>
</dbReference>
<dbReference type="Proteomes" id="UP000419144">
    <property type="component" value="Unassembled WGS sequence"/>
</dbReference>
<evidence type="ECO:0000256" key="4">
    <source>
        <dbReference type="ARBA" id="ARBA00022694"/>
    </source>
</evidence>
<dbReference type="AlphaFoldDB" id="A0A640KXB3"/>
<dbReference type="InterPro" id="IPR035587">
    <property type="entry name" value="DUS-like_FMN-bd"/>
</dbReference>
<dbReference type="GO" id="GO:0050660">
    <property type="term" value="F:flavin adenine dinucleotide binding"/>
    <property type="evidence" value="ECO:0007669"/>
    <property type="project" value="InterPro"/>
</dbReference>
<keyword evidence="7" id="KW-0812">Transmembrane</keyword>
<evidence type="ECO:0000256" key="5">
    <source>
        <dbReference type="ARBA" id="ARBA00023002"/>
    </source>
</evidence>
<dbReference type="CDD" id="cd02801">
    <property type="entry name" value="DUS_like_FMN"/>
    <property type="match status" value="1"/>
</dbReference>